<dbReference type="PROSITE" id="PS51257">
    <property type="entry name" value="PROKAR_LIPOPROTEIN"/>
    <property type="match status" value="1"/>
</dbReference>
<organism evidence="4 5">
    <name type="scientific">Brumicola blandensis</name>
    <dbReference type="NCBI Taxonomy" id="3075611"/>
    <lineage>
        <taxon>Bacteria</taxon>
        <taxon>Pseudomonadati</taxon>
        <taxon>Pseudomonadota</taxon>
        <taxon>Gammaproteobacteria</taxon>
        <taxon>Alteromonadales</taxon>
        <taxon>Alteromonadaceae</taxon>
        <taxon>Brumicola</taxon>
    </lineage>
</organism>
<dbReference type="Gene3D" id="2.40.30.170">
    <property type="match status" value="1"/>
</dbReference>
<dbReference type="PANTHER" id="PTHR30469">
    <property type="entry name" value="MULTIDRUG RESISTANCE PROTEIN MDTA"/>
    <property type="match status" value="1"/>
</dbReference>
<dbReference type="InterPro" id="IPR058636">
    <property type="entry name" value="Beta-barrel_YknX"/>
</dbReference>
<dbReference type="Pfam" id="PF25990">
    <property type="entry name" value="Beta-barrel_YknX"/>
    <property type="match status" value="1"/>
</dbReference>
<proteinExistence type="predicted"/>
<dbReference type="Gene3D" id="2.40.420.20">
    <property type="match status" value="1"/>
</dbReference>
<comment type="caution">
    <text evidence="4">The sequence shown here is derived from an EMBL/GenBank/DDBJ whole genome shotgun (WGS) entry which is preliminary data.</text>
</comment>
<name>A0AAW8QZ40_9ALTE</name>
<evidence type="ECO:0000259" key="2">
    <source>
        <dbReference type="Pfam" id="PF25975"/>
    </source>
</evidence>
<sequence length="408" mass="45960">MKMMNKYKVPSASLALLLSALLISACSEEEATVPTYEITDRSFEIKVFAFGEIEAAEAQRIPSPGNQPMTLEWLAPENTIVQKGDVIARFDAQQIIKDSRAEEFEMLKLQEDMTKNNAIQNQQSKDIESDQTFVKQEFDFVDRFAIDDLRIYSQLEIIDTLQNRDFLEAKDEFLEWKETSIDKQHESESAVLNIRKQGHAAKFQRYQQALSKLEVVAPYSGLLIYEKDRRGEKPSVGQTIFPGRPIAQIPNLDNMQARIFALANDAIDLALEQTVSIRLDAFPDQEFTGKISNVAGFPRSIERGNPVTYYEVTVTLDKQDKQLMQPGRKLTANIQVKTASSAVVIPLQAIHHDQGKSYVYLKKSGTFVRSEVSSGRKNQYLVEITEGVEKGDIIALSVPENIAEGVQS</sequence>
<feature type="domain" description="YknX-like beta-barrel" evidence="3">
    <location>
        <begin position="265"/>
        <end position="334"/>
    </location>
</feature>
<evidence type="ECO:0000313" key="4">
    <source>
        <dbReference type="EMBL" id="MDT0581213.1"/>
    </source>
</evidence>
<dbReference type="GO" id="GO:1990281">
    <property type="term" value="C:efflux pump complex"/>
    <property type="evidence" value="ECO:0007669"/>
    <property type="project" value="TreeGrafter"/>
</dbReference>
<dbReference type="EMBL" id="JAVRIE010000001">
    <property type="protein sequence ID" value="MDT0581213.1"/>
    <property type="molecule type" value="Genomic_DNA"/>
</dbReference>
<dbReference type="Pfam" id="PF25975">
    <property type="entry name" value="CzcB_C"/>
    <property type="match status" value="1"/>
</dbReference>
<evidence type="ECO:0000256" key="1">
    <source>
        <dbReference type="SAM" id="SignalP"/>
    </source>
</evidence>
<accession>A0AAW8QZ40</accession>
<dbReference type="InterPro" id="IPR058649">
    <property type="entry name" value="CzcB_C"/>
</dbReference>
<protein>
    <submittedName>
        <fullName evidence="4">HlyD family efflux transporter periplasmic adaptor subunit</fullName>
    </submittedName>
</protein>
<keyword evidence="5" id="KW-1185">Reference proteome</keyword>
<dbReference type="AlphaFoldDB" id="A0AAW8QZ40"/>
<evidence type="ECO:0000313" key="5">
    <source>
        <dbReference type="Proteomes" id="UP001249020"/>
    </source>
</evidence>
<feature type="chain" id="PRO_5043409705" evidence="1">
    <location>
        <begin position="26"/>
        <end position="408"/>
    </location>
</feature>
<gene>
    <name evidence="4" type="ORF">RM544_01560</name>
</gene>
<dbReference type="Proteomes" id="UP001249020">
    <property type="component" value="Unassembled WGS sequence"/>
</dbReference>
<feature type="signal peptide" evidence="1">
    <location>
        <begin position="1"/>
        <end position="25"/>
    </location>
</feature>
<keyword evidence="1" id="KW-0732">Signal</keyword>
<feature type="domain" description="CzcB-like C-terminal circularly permuted SH3-like" evidence="2">
    <location>
        <begin position="343"/>
        <end position="395"/>
    </location>
</feature>
<dbReference type="RefSeq" id="WP_311360025.1">
    <property type="nucleotide sequence ID" value="NZ_JAVRIE010000001.1"/>
</dbReference>
<evidence type="ECO:0000259" key="3">
    <source>
        <dbReference type="Pfam" id="PF25990"/>
    </source>
</evidence>
<dbReference type="GO" id="GO:0015562">
    <property type="term" value="F:efflux transmembrane transporter activity"/>
    <property type="evidence" value="ECO:0007669"/>
    <property type="project" value="TreeGrafter"/>
</dbReference>
<reference evidence="4 5" key="1">
    <citation type="submission" date="2023-09" db="EMBL/GenBank/DDBJ databases">
        <authorList>
            <person name="Rey-Velasco X."/>
        </authorList>
    </citation>
    <scope>NUCLEOTIDE SEQUENCE [LARGE SCALE GENOMIC DNA]</scope>
    <source>
        <strain evidence="4 5">W409</strain>
    </source>
</reference>